<name>B6YRK2_AZOPC</name>
<keyword evidence="2 4" id="KW-0413">Isomerase</keyword>
<keyword evidence="5" id="KW-1185">Reference proteome</keyword>
<feature type="domain" description="PpiC" evidence="3">
    <location>
        <begin position="194"/>
        <end position="296"/>
    </location>
</feature>
<dbReference type="PANTHER" id="PTHR47637:SF1">
    <property type="entry name" value="CHAPERONE SURA"/>
    <property type="match status" value="1"/>
</dbReference>
<gene>
    <name evidence="4" type="ordered locus">CFPG_561</name>
</gene>
<organism evidence="4 5">
    <name type="scientific">Azobacteroides pseudotrichonymphae genomovar. CFP2</name>
    <dbReference type="NCBI Taxonomy" id="511995"/>
    <lineage>
        <taxon>Bacteria</taxon>
        <taxon>Pseudomonadati</taxon>
        <taxon>Bacteroidota</taxon>
        <taxon>Bacteroidia</taxon>
        <taxon>Bacteroidales</taxon>
        <taxon>Candidatus Azobacteroides</taxon>
    </lineage>
</organism>
<evidence type="ECO:0000259" key="3">
    <source>
        <dbReference type="PROSITE" id="PS50198"/>
    </source>
</evidence>
<evidence type="ECO:0000313" key="4">
    <source>
        <dbReference type="EMBL" id="BAG83824.1"/>
    </source>
</evidence>
<sequence length="480" mass="55248">MTKSKGSVFLQNISKWLIYYVIHLNKFIHSIIVLTLVSSGLINAQSNVIDEVVWTIGNEVILRSDVENVRLQMQINNQYIEGDPYCVIPEQLAIQKLYLRQAKLDSINIPESQVSQMTESWINHLIDQIGSKEKVEEYCGKPISVLREEKKQAIREQGMIQAMQNKLVSGVKVTPSDIRNFYNQIPQDSLPFIPTTVEVEIITLKPLVTLEEINNIKQKLKEYIELVTSGQKEFSTLARLYSEDINSAMKGGELNFVCKSSLSPEFAAVAFELSNPKKVSRIVETEYGYHIIQLIEKKGDRINVRHILLKPHATKEELAKVSYRLDSIRTDIIRGKLTFEEAVTCVSQDKNTRNNKGLMVNYNGQVGIEHMITSHFEIRELPPEISKAIRGMQVGDISKPFTMINSEQKEVISIVKLKSRIECHKASFANDYQILKEILERKKQNQVLTEWLNRKKQETYIHISDNWKNCNYQIKGWHVE</sequence>
<evidence type="ECO:0000256" key="1">
    <source>
        <dbReference type="ARBA" id="ARBA00022729"/>
    </source>
</evidence>
<dbReference type="InterPro" id="IPR000297">
    <property type="entry name" value="PPIase_PpiC"/>
</dbReference>
<dbReference type="HOGENOM" id="CLU_034646_13_0_10"/>
<dbReference type="Pfam" id="PF00639">
    <property type="entry name" value="Rotamase"/>
    <property type="match status" value="2"/>
</dbReference>
<dbReference type="SUPFAM" id="SSF54534">
    <property type="entry name" value="FKBP-like"/>
    <property type="match status" value="2"/>
</dbReference>
<dbReference type="AlphaFoldDB" id="B6YRK2"/>
<dbReference type="KEGG" id="aps:CFPG_561"/>
<reference evidence="5" key="1">
    <citation type="journal article" date="2008" name="Science">
        <title>Genome of an endosymbiont coupling N2 fixation to cellulolysis within RT protist cells in termite gut.</title>
        <authorList>
            <person name="Hongoh Y."/>
            <person name="Sharma V.K."/>
            <person name="Prakash T."/>
            <person name="Noda S."/>
            <person name="Toh H."/>
            <person name="Taylor T.D."/>
            <person name="Kudo T."/>
            <person name="Sakaki Y."/>
            <person name="Toyoda A."/>
            <person name="Hattori M."/>
            <person name="Ohkuma M."/>
        </authorList>
    </citation>
    <scope>NUCLEOTIDE SEQUENCE [LARGE SCALE GENOMIC DNA]</scope>
</reference>
<proteinExistence type="predicted"/>
<keyword evidence="1" id="KW-0732">Signal</keyword>
<keyword evidence="2" id="KW-0697">Rotamase</keyword>
<protein>
    <submittedName>
        <fullName evidence="4">Peptidyl-prolyl cis-trans isomerase SurA</fullName>
    </submittedName>
</protein>
<dbReference type="EMBL" id="AP010656">
    <property type="protein sequence ID" value="BAG83824.1"/>
    <property type="molecule type" value="Genomic_DNA"/>
</dbReference>
<dbReference type="PROSITE" id="PS50198">
    <property type="entry name" value="PPIC_PPIASE_2"/>
    <property type="match status" value="2"/>
</dbReference>
<dbReference type="Gene3D" id="3.10.50.40">
    <property type="match status" value="2"/>
</dbReference>
<evidence type="ECO:0000256" key="2">
    <source>
        <dbReference type="PROSITE-ProRule" id="PRU00278"/>
    </source>
</evidence>
<feature type="domain" description="PpiC" evidence="3">
    <location>
        <begin position="299"/>
        <end position="401"/>
    </location>
</feature>
<evidence type="ECO:0000313" key="5">
    <source>
        <dbReference type="Proteomes" id="UP000000723"/>
    </source>
</evidence>
<dbReference type="eggNOG" id="COG0760">
    <property type="taxonomic scope" value="Bacteria"/>
</dbReference>
<dbReference type="SUPFAM" id="SSF109998">
    <property type="entry name" value="Triger factor/SurA peptide-binding domain-like"/>
    <property type="match status" value="1"/>
</dbReference>
<dbReference type="InterPro" id="IPR046357">
    <property type="entry name" value="PPIase_dom_sf"/>
</dbReference>
<dbReference type="STRING" id="511995.CFPG_561"/>
<dbReference type="InterPro" id="IPR050280">
    <property type="entry name" value="OMP_Chaperone_SurA"/>
</dbReference>
<dbReference type="OrthoDB" id="14196at2"/>
<dbReference type="GO" id="GO:0003755">
    <property type="term" value="F:peptidyl-prolyl cis-trans isomerase activity"/>
    <property type="evidence" value="ECO:0007669"/>
    <property type="project" value="UniProtKB-KW"/>
</dbReference>
<dbReference type="PANTHER" id="PTHR47637">
    <property type="entry name" value="CHAPERONE SURA"/>
    <property type="match status" value="1"/>
</dbReference>
<dbReference type="InterPro" id="IPR027304">
    <property type="entry name" value="Trigger_fact/SurA_dom_sf"/>
</dbReference>
<accession>B6YRK2</accession>
<dbReference type="RefSeq" id="WP_012573585.1">
    <property type="nucleotide sequence ID" value="NC_011565.1"/>
</dbReference>
<dbReference type="Proteomes" id="UP000000723">
    <property type="component" value="Chromosome"/>
</dbReference>